<evidence type="ECO:0000313" key="3">
    <source>
        <dbReference type="Proteomes" id="UP001174196"/>
    </source>
</evidence>
<gene>
    <name evidence="2" type="ORF">NWF35_04520</name>
</gene>
<protein>
    <submittedName>
        <fullName evidence="2">VOC family protein</fullName>
    </submittedName>
</protein>
<reference evidence="2" key="1">
    <citation type="submission" date="2022-08" db="EMBL/GenBank/DDBJ databases">
        <title>Polycladomyces zharkentsis sp. nov., a novel thermophilic CMC and starch-degrading bacterium isolated from a geothermal spring in Kazakhstan.</title>
        <authorList>
            <person name="Mashzhan A."/>
            <person name="Kistaubaeva A."/>
            <person name="Javier-Lopez R."/>
            <person name="Birkeland N.-K."/>
        </authorList>
    </citation>
    <scope>NUCLEOTIDE SEQUENCE</scope>
    <source>
        <strain evidence="2">KSR 13</strain>
    </source>
</reference>
<feature type="domain" description="Glyoxalase-like" evidence="1">
    <location>
        <begin position="4"/>
        <end position="182"/>
    </location>
</feature>
<evidence type="ECO:0000313" key="2">
    <source>
        <dbReference type="EMBL" id="MDN4593171.1"/>
    </source>
</evidence>
<dbReference type="RefSeq" id="WP_301237885.1">
    <property type="nucleotide sequence ID" value="NZ_JANRHH010000020.1"/>
</dbReference>
<organism evidence="2 3">
    <name type="scientific">Polycladomyces subterraneus</name>
    <dbReference type="NCBI Taxonomy" id="1016997"/>
    <lineage>
        <taxon>Bacteria</taxon>
        <taxon>Bacillati</taxon>
        <taxon>Bacillota</taxon>
        <taxon>Bacilli</taxon>
        <taxon>Bacillales</taxon>
        <taxon>Thermoactinomycetaceae</taxon>
        <taxon>Polycladomyces</taxon>
    </lineage>
</organism>
<keyword evidence="3" id="KW-1185">Reference proteome</keyword>
<sequence length="254" mass="29205">MIRLDHFVVHIEQDQTKLESLKGKIEPIGFPFNPTSGKRTKGFQVANIWIGDQYLELVWLKTKDGGGWRKEWVEKYNRGLRGIFGLCLMTDQLDSLKNELLKRGVKASAPERITFKMLFGLLKKSLPFRCVYTPPIPGTDLQIFFLEMDSQEKYDFMRKYFMKPNAEKNGITGIKEAVVRCQFSEEAWKYIRAIFPSLSGGERMATYDMGETKLHFVQSDELGLKVELLAATTNEDLANESFEIENVRVTSILV</sequence>
<proteinExistence type="predicted"/>
<evidence type="ECO:0000259" key="1">
    <source>
        <dbReference type="Pfam" id="PF13468"/>
    </source>
</evidence>
<dbReference type="EMBL" id="JANRHH010000020">
    <property type="protein sequence ID" value="MDN4593171.1"/>
    <property type="molecule type" value="Genomic_DNA"/>
</dbReference>
<comment type="caution">
    <text evidence="2">The sequence shown here is derived from an EMBL/GenBank/DDBJ whole genome shotgun (WGS) entry which is preliminary data.</text>
</comment>
<dbReference type="Pfam" id="PF13468">
    <property type="entry name" value="Glyoxalase_3"/>
    <property type="match status" value="1"/>
</dbReference>
<dbReference type="InterPro" id="IPR025870">
    <property type="entry name" value="Glyoxalase-like_dom"/>
</dbReference>
<accession>A0ABT8IK84</accession>
<dbReference type="Proteomes" id="UP001174196">
    <property type="component" value="Unassembled WGS sequence"/>
</dbReference>
<name>A0ABT8IK84_9BACL</name>